<name>A0A814UNL2_9BILA</name>
<protein>
    <submittedName>
        <fullName evidence="1">Uncharacterized protein</fullName>
    </submittedName>
</protein>
<accession>A0A814UNL2</accession>
<dbReference type="Proteomes" id="UP000663829">
    <property type="component" value="Unassembled WGS sequence"/>
</dbReference>
<gene>
    <name evidence="1" type="ORF">GPM918_LOCUS22436</name>
    <name evidence="2" type="ORF">SRO942_LOCUS22433</name>
</gene>
<sequence>MPPATSGWQLVSPKHQPSARATLAIQLEMSSHACRQNHYEKLRKQGQYPADVDIIPNYICVINDRLFVSNNQGHVRCYTLVGRKLKLHKKFELSEIRYHVSCVAVTKDFIIAYERDQQHQDKNLTVKDLSIHGHGGKFMNKFEFCDLPNQITADSSTKNYIWVCSHVNNQCRLYNIHGSPYMLELLKELKRDISPYDISTSNSRYLTVMFSKYLLQLINRQDYSLYAEISLEKFTRLGTEHTSKIYSVLLDNEQFLHIKYASNPNGKDSEREIIIVDLSDPEQPKLINRLTTENHYGIALSSSAPPQLIIGQKWKQQGKLIVY</sequence>
<organism evidence="1 3">
    <name type="scientific">Didymodactylos carnosus</name>
    <dbReference type="NCBI Taxonomy" id="1234261"/>
    <lineage>
        <taxon>Eukaryota</taxon>
        <taxon>Metazoa</taxon>
        <taxon>Spiralia</taxon>
        <taxon>Gnathifera</taxon>
        <taxon>Rotifera</taxon>
        <taxon>Eurotatoria</taxon>
        <taxon>Bdelloidea</taxon>
        <taxon>Philodinida</taxon>
        <taxon>Philodinidae</taxon>
        <taxon>Didymodactylos</taxon>
    </lineage>
</organism>
<proteinExistence type="predicted"/>
<dbReference type="EMBL" id="CAJOBC010007682">
    <property type="protein sequence ID" value="CAF3939858.1"/>
    <property type="molecule type" value="Genomic_DNA"/>
</dbReference>
<evidence type="ECO:0000313" key="3">
    <source>
        <dbReference type="Proteomes" id="UP000663829"/>
    </source>
</evidence>
<dbReference type="InterPro" id="IPR036322">
    <property type="entry name" value="WD40_repeat_dom_sf"/>
</dbReference>
<keyword evidence="3" id="KW-1185">Reference proteome</keyword>
<dbReference type="SUPFAM" id="SSF50978">
    <property type="entry name" value="WD40 repeat-like"/>
    <property type="match status" value="1"/>
</dbReference>
<evidence type="ECO:0000313" key="2">
    <source>
        <dbReference type="EMBL" id="CAF3939858.1"/>
    </source>
</evidence>
<dbReference type="EMBL" id="CAJNOQ010007683">
    <property type="protein sequence ID" value="CAF1175848.1"/>
    <property type="molecule type" value="Genomic_DNA"/>
</dbReference>
<evidence type="ECO:0000313" key="1">
    <source>
        <dbReference type="EMBL" id="CAF1175848.1"/>
    </source>
</evidence>
<dbReference type="Proteomes" id="UP000681722">
    <property type="component" value="Unassembled WGS sequence"/>
</dbReference>
<dbReference type="AlphaFoldDB" id="A0A814UNL2"/>
<reference evidence="1" key="1">
    <citation type="submission" date="2021-02" db="EMBL/GenBank/DDBJ databases">
        <authorList>
            <person name="Nowell W R."/>
        </authorList>
    </citation>
    <scope>NUCLEOTIDE SEQUENCE</scope>
</reference>
<comment type="caution">
    <text evidence="1">The sequence shown here is derived from an EMBL/GenBank/DDBJ whole genome shotgun (WGS) entry which is preliminary data.</text>
</comment>